<keyword evidence="3" id="KW-1185">Reference proteome</keyword>
<dbReference type="AlphaFoldDB" id="A0AAN0T503"/>
<organism evidence="2 3">
    <name type="scientific">Heyndrickxia coagulans</name>
    <name type="common">Weizmannia coagulans</name>
    <dbReference type="NCBI Taxonomy" id="1398"/>
    <lineage>
        <taxon>Bacteria</taxon>
        <taxon>Bacillati</taxon>
        <taxon>Bacillota</taxon>
        <taxon>Bacilli</taxon>
        <taxon>Bacillales</taxon>
        <taxon>Bacillaceae</taxon>
        <taxon>Heyndrickxia</taxon>
    </lineage>
</organism>
<name>A0AAN0T503_HEYCO</name>
<evidence type="ECO:0000256" key="1">
    <source>
        <dbReference type="SAM" id="MobiDB-lite"/>
    </source>
</evidence>
<feature type="compositionally biased region" description="Basic residues" evidence="1">
    <location>
        <begin position="1"/>
        <end position="14"/>
    </location>
</feature>
<proteinExistence type="predicted"/>
<evidence type="ECO:0000313" key="3">
    <source>
        <dbReference type="Proteomes" id="UP000032024"/>
    </source>
</evidence>
<protein>
    <submittedName>
        <fullName evidence="2">Uncharacterized protein</fullName>
    </submittedName>
</protein>
<gene>
    <name evidence="2" type="ORF">SB48_HM08orf03587</name>
</gene>
<reference evidence="3" key="1">
    <citation type="submission" date="2015-01" db="EMBL/GenBank/DDBJ databases">
        <title>Comparative genome analysis of Bacillus coagulans HM-08, Clostridium butyricum HM-68, Bacillus subtilis HM-66 and Bacillus paralicheniformis BL-09.</title>
        <authorList>
            <person name="Zhang H."/>
        </authorList>
    </citation>
    <scope>NUCLEOTIDE SEQUENCE [LARGE SCALE GENOMIC DNA]</scope>
    <source>
        <strain evidence="3">HM-08</strain>
    </source>
</reference>
<dbReference type="Proteomes" id="UP000032024">
    <property type="component" value="Chromosome"/>
</dbReference>
<sequence length="49" mass="5527">MLPKIKQSHFRRKNALISHGQRPGVRKGEGRDQPETAICQQGLFGNLLD</sequence>
<evidence type="ECO:0000313" key="2">
    <source>
        <dbReference type="EMBL" id="AJO23067.1"/>
    </source>
</evidence>
<dbReference type="EMBL" id="CP010525">
    <property type="protein sequence ID" value="AJO23067.1"/>
    <property type="molecule type" value="Genomic_DNA"/>
</dbReference>
<feature type="region of interest" description="Disordered" evidence="1">
    <location>
        <begin position="1"/>
        <end position="38"/>
    </location>
</feature>
<accession>A0AAN0T503</accession>